<dbReference type="EMBL" id="JAFJYH010000125">
    <property type="protein sequence ID" value="KAG4418570.1"/>
    <property type="molecule type" value="Genomic_DNA"/>
</dbReference>
<dbReference type="AlphaFoldDB" id="A0A8H7W653"/>
<proteinExistence type="predicted"/>
<feature type="domain" description="2EXR" evidence="1">
    <location>
        <begin position="84"/>
        <end position="181"/>
    </location>
</feature>
<accession>A0A8H7W653</accession>
<evidence type="ECO:0000313" key="3">
    <source>
        <dbReference type="Proteomes" id="UP000664132"/>
    </source>
</evidence>
<reference evidence="2" key="1">
    <citation type="submission" date="2021-02" db="EMBL/GenBank/DDBJ databases">
        <title>Genome sequence Cadophora malorum strain M34.</title>
        <authorList>
            <person name="Stefanovic E."/>
            <person name="Vu D."/>
            <person name="Scully C."/>
            <person name="Dijksterhuis J."/>
            <person name="Roader J."/>
            <person name="Houbraken J."/>
        </authorList>
    </citation>
    <scope>NUCLEOTIDE SEQUENCE</scope>
    <source>
        <strain evidence="2">M34</strain>
    </source>
</reference>
<keyword evidence="3" id="KW-1185">Reference proteome</keyword>
<evidence type="ECO:0000313" key="2">
    <source>
        <dbReference type="EMBL" id="KAG4418570.1"/>
    </source>
</evidence>
<sequence length="314" mass="35408">MANFKELEKDMNVRGSYFPLGATYRNPMGVSAANDIINSIDSISGLMVDTSADCPTASTVNEPAEAMNISNTPLVTDSVSYDKFTLFPKLALELRFMVVFKRPFKHETRHYTSHKQGNRTVRWIPTLTTSFTLADLRSTRGLALLKVNREFRSIYIKKLPKSIKVCQARRERKESKLYFNDKDLIFLQTFFGNISLERTFLSIRNTPTPLAKLTRLALSGQALDVMTEPGVLKDLFEVFPALKEIKILSQQIPAQVPYTKYGWGGYNGLNPDPEDTHLDLDKSWTDAADELVVLMNAEPSVVTKQASVPKITFL</sequence>
<evidence type="ECO:0000259" key="1">
    <source>
        <dbReference type="Pfam" id="PF20150"/>
    </source>
</evidence>
<dbReference type="InterPro" id="IPR045518">
    <property type="entry name" value="2EXR"/>
</dbReference>
<comment type="caution">
    <text evidence="2">The sequence shown here is derived from an EMBL/GenBank/DDBJ whole genome shotgun (WGS) entry which is preliminary data.</text>
</comment>
<dbReference type="OrthoDB" id="3544045at2759"/>
<gene>
    <name evidence="2" type="ORF">IFR04_008281</name>
</gene>
<name>A0A8H7W653_9HELO</name>
<protein>
    <recommendedName>
        <fullName evidence="1">2EXR domain-containing protein</fullName>
    </recommendedName>
</protein>
<organism evidence="2 3">
    <name type="scientific">Cadophora malorum</name>
    <dbReference type="NCBI Taxonomy" id="108018"/>
    <lineage>
        <taxon>Eukaryota</taxon>
        <taxon>Fungi</taxon>
        <taxon>Dikarya</taxon>
        <taxon>Ascomycota</taxon>
        <taxon>Pezizomycotina</taxon>
        <taxon>Leotiomycetes</taxon>
        <taxon>Helotiales</taxon>
        <taxon>Ploettnerulaceae</taxon>
        <taxon>Cadophora</taxon>
    </lineage>
</organism>
<dbReference type="Proteomes" id="UP000664132">
    <property type="component" value="Unassembled WGS sequence"/>
</dbReference>
<dbReference type="Pfam" id="PF20150">
    <property type="entry name" value="2EXR"/>
    <property type="match status" value="1"/>
</dbReference>